<feature type="compositionally biased region" description="Polar residues" evidence="1">
    <location>
        <begin position="446"/>
        <end position="467"/>
    </location>
</feature>
<dbReference type="GO" id="GO:0007165">
    <property type="term" value="P:signal transduction"/>
    <property type="evidence" value="ECO:0007669"/>
    <property type="project" value="InterPro"/>
</dbReference>
<dbReference type="STRING" id="1890683.A0A427Y2G9"/>
<feature type="region of interest" description="Disordered" evidence="1">
    <location>
        <begin position="46"/>
        <end position="205"/>
    </location>
</feature>
<feature type="compositionally biased region" description="Low complexity" evidence="1">
    <location>
        <begin position="400"/>
        <end position="410"/>
    </location>
</feature>
<dbReference type="Gene3D" id="2.20.70.10">
    <property type="match status" value="1"/>
</dbReference>
<dbReference type="InterPro" id="IPR038185">
    <property type="entry name" value="MyTH4_dom_sf"/>
</dbReference>
<keyword evidence="6" id="KW-1185">Reference proteome</keyword>
<sequence length="1039" mass="111928">MSASIPMPTPLPTPAPLPPSAHRPPQPHPSPPIDIVTESTLAALRLTDFSTPASPAQTSADLPPPDYSSIINRPAPTTPNGIGARPELSAQEISNREKQAIRDARRREDEARERGQVMVLGESLYPPPDSVEPSLWDKSHSDSNTVSSPRRAGASPRASTFDQPNGNGSTNGNGNSTDTGVMERGARRSRGNSGATAHTAQTAHTRKILPEGLQVKDALARCEDPTLGWSLQFWITIADPVTQHVFLACPATGQTSWSPPEGVFIVPRQAAGEWWELADTSRGNRSYFYNTLTKKTQWTRPGGDAFVIPLGLIQRNSLPERTRRHRSQRPQPGPRQSSLPPGDFPNGSASASASTNATPSERERRASTSVSIVQNDIPTSSPRKVPGSSPGLSRDHPFMSSIASTLASSSGPLNGTGGTTAEHSNGHASSTSPSDTTRHLRWSEGGSVSTNGIPPEVSTASSQLENGGSSGAAVMDNASKSKEKRISKGVFGGRFARKGKGKASDMTSLDEEGVQSPALMSPVQRSAHTEIGESNGVAEISPVGDVTPSTELPKTMPSEPIAVDQSVRVKRLSTGLHPLLPFDISTQIQDFRTGDFAQKYFATKRTGMLRQRVPLERLLEWQRTPITSPLLVHSKSLAKEASTTFKVIQHVMGERDRPVEGAAVLRSSASWGNLAGFVPGHKDDVINGRGGGGKNGMSAKTVVLEEVRWMVHLGVSVPEMRDEIYCQVIKQLTQNPDHDAAVLGFQLFCVLVNAFGPSKEVEPFVRTFLLKHASDRAGGVGVMSKYCLNKLQLMATKGGRCRSLTLGEIEHASDAAFYPSVYGESLEQIMDLQKRSHPIDKVPVILPFLADAILALGGTTSEGIFRIPGDGDSVSELKSRIDRGNYELNGIDDPHVASSLFKLFLRELSDPLVPSSLYNDALSSKSPEASIAFVQRLPICHRRVLVFVISFLQLFMEERVVEQTKMTPSNLALVLAPNILRTTSNSLATVFTNSSFESKFVLQLLENLDPKTVDPDYFPKHGPMPTTASTTASTVTTAL</sequence>
<dbReference type="Pfam" id="PF00784">
    <property type="entry name" value="MyTH4"/>
    <property type="match status" value="1"/>
</dbReference>
<feature type="compositionally biased region" description="Polar residues" evidence="1">
    <location>
        <begin position="419"/>
        <end position="435"/>
    </location>
</feature>
<evidence type="ECO:0000259" key="2">
    <source>
        <dbReference type="PROSITE" id="PS50020"/>
    </source>
</evidence>
<dbReference type="SMART" id="SM00139">
    <property type="entry name" value="MyTH4"/>
    <property type="match status" value="1"/>
</dbReference>
<feature type="region of interest" description="Disordered" evidence="1">
    <location>
        <begin position="1016"/>
        <end position="1039"/>
    </location>
</feature>
<dbReference type="Proteomes" id="UP000279259">
    <property type="component" value="Unassembled WGS sequence"/>
</dbReference>
<dbReference type="GO" id="GO:0005856">
    <property type="term" value="C:cytoskeleton"/>
    <property type="evidence" value="ECO:0007669"/>
    <property type="project" value="InterPro"/>
</dbReference>
<dbReference type="OrthoDB" id="437889at2759"/>
<dbReference type="SUPFAM" id="SSF48350">
    <property type="entry name" value="GTPase activation domain, GAP"/>
    <property type="match status" value="1"/>
</dbReference>
<feature type="domain" description="WW" evidence="2">
    <location>
        <begin position="275"/>
        <end position="303"/>
    </location>
</feature>
<feature type="domain" description="Rho-GAP" evidence="3">
    <location>
        <begin position="824"/>
        <end position="1012"/>
    </location>
</feature>
<dbReference type="InterPro" id="IPR000198">
    <property type="entry name" value="RhoGAP_dom"/>
</dbReference>
<feature type="compositionally biased region" description="Low complexity" evidence="1">
    <location>
        <begin position="165"/>
        <end position="180"/>
    </location>
</feature>
<dbReference type="InterPro" id="IPR036020">
    <property type="entry name" value="WW_dom_sf"/>
</dbReference>
<feature type="region of interest" description="Disordered" evidence="1">
    <location>
        <begin position="1"/>
        <end position="34"/>
    </location>
</feature>
<feature type="compositionally biased region" description="Pro residues" evidence="1">
    <location>
        <begin position="7"/>
        <end position="32"/>
    </location>
</feature>
<dbReference type="PROSITE" id="PS50020">
    <property type="entry name" value="WW_DOMAIN_2"/>
    <property type="match status" value="1"/>
</dbReference>
<accession>A0A427Y2G9</accession>
<dbReference type="Pfam" id="PF00620">
    <property type="entry name" value="RhoGAP"/>
    <property type="match status" value="1"/>
</dbReference>
<dbReference type="InterPro" id="IPR001202">
    <property type="entry name" value="WW_dom"/>
</dbReference>
<evidence type="ECO:0000256" key="1">
    <source>
        <dbReference type="SAM" id="MobiDB-lite"/>
    </source>
</evidence>
<feature type="region of interest" description="Disordered" evidence="1">
    <location>
        <begin position="317"/>
        <end position="559"/>
    </location>
</feature>
<feature type="compositionally biased region" description="Low complexity" evidence="1">
    <location>
        <begin position="345"/>
        <end position="359"/>
    </location>
</feature>
<dbReference type="SMART" id="SM00324">
    <property type="entry name" value="RhoGAP"/>
    <property type="match status" value="1"/>
</dbReference>
<reference evidence="5 6" key="1">
    <citation type="submission" date="2018-11" db="EMBL/GenBank/DDBJ databases">
        <title>Genome sequence of Saitozyma podzolica DSM 27192.</title>
        <authorList>
            <person name="Aliyu H."/>
            <person name="Gorte O."/>
            <person name="Ochsenreither K."/>
        </authorList>
    </citation>
    <scope>NUCLEOTIDE SEQUENCE [LARGE SCALE GENOMIC DNA]</scope>
    <source>
        <strain evidence="5 6">DSM 27192</strain>
    </source>
</reference>
<dbReference type="PANTHER" id="PTHR45876:SF8">
    <property type="entry name" value="FI04035P"/>
    <property type="match status" value="1"/>
</dbReference>
<feature type="compositionally biased region" description="Polar residues" evidence="1">
    <location>
        <begin position="48"/>
        <end position="60"/>
    </location>
</feature>
<feature type="compositionally biased region" description="Low complexity" evidence="1">
    <location>
        <begin position="1026"/>
        <end position="1039"/>
    </location>
</feature>
<evidence type="ECO:0000313" key="5">
    <source>
        <dbReference type="EMBL" id="RSH85223.1"/>
    </source>
</evidence>
<organism evidence="5 6">
    <name type="scientific">Saitozyma podzolica</name>
    <dbReference type="NCBI Taxonomy" id="1890683"/>
    <lineage>
        <taxon>Eukaryota</taxon>
        <taxon>Fungi</taxon>
        <taxon>Dikarya</taxon>
        <taxon>Basidiomycota</taxon>
        <taxon>Agaricomycotina</taxon>
        <taxon>Tremellomycetes</taxon>
        <taxon>Tremellales</taxon>
        <taxon>Trimorphomycetaceae</taxon>
        <taxon>Saitozyma</taxon>
    </lineage>
</organism>
<dbReference type="GO" id="GO:0005737">
    <property type="term" value="C:cytoplasm"/>
    <property type="evidence" value="ECO:0007669"/>
    <property type="project" value="TreeGrafter"/>
</dbReference>
<dbReference type="Gene3D" id="1.10.555.10">
    <property type="entry name" value="Rho GTPase activation protein"/>
    <property type="match status" value="1"/>
</dbReference>
<evidence type="ECO:0008006" key="7">
    <source>
        <dbReference type="Google" id="ProtNLM"/>
    </source>
</evidence>
<evidence type="ECO:0000259" key="3">
    <source>
        <dbReference type="PROSITE" id="PS50238"/>
    </source>
</evidence>
<dbReference type="GO" id="GO:0005096">
    <property type="term" value="F:GTPase activator activity"/>
    <property type="evidence" value="ECO:0007669"/>
    <property type="project" value="TreeGrafter"/>
</dbReference>
<dbReference type="CDD" id="cd00201">
    <property type="entry name" value="WW"/>
    <property type="match status" value="1"/>
</dbReference>
<dbReference type="PROSITE" id="PS51016">
    <property type="entry name" value="MYTH4"/>
    <property type="match status" value="1"/>
</dbReference>
<dbReference type="InterPro" id="IPR000857">
    <property type="entry name" value="MyTH4_dom"/>
</dbReference>
<dbReference type="AlphaFoldDB" id="A0A427Y2G9"/>
<dbReference type="PROSITE" id="PS50238">
    <property type="entry name" value="RHOGAP"/>
    <property type="match status" value="1"/>
</dbReference>
<gene>
    <name evidence="5" type="ORF">EHS25_005030</name>
</gene>
<protein>
    <recommendedName>
        <fullName evidence="7">Rho GTPase-activating protein</fullName>
    </recommendedName>
</protein>
<evidence type="ECO:0000259" key="4">
    <source>
        <dbReference type="PROSITE" id="PS51016"/>
    </source>
</evidence>
<comment type="caution">
    <text evidence="5">The sequence shown here is derived from an EMBL/GenBank/DDBJ whole genome shotgun (WGS) entry which is preliminary data.</text>
</comment>
<evidence type="ECO:0000313" key="6">
    <source>
        <dbReference type="Proteomes" id="UP000279259"/>
    </source>
</evidence>
<dbReference type="EMBL" id="RSCD01000021">
    <property type="protein sequence ID" value="RSH85223.1"/>
    <property type="molecule type" value="Genomic_DNA"/>
</dbReference>
<dbReference type="InterPro" id="IPR008936">
    <property type="entry name" value="Rho_GTPase_activation_prot"/>
</dbReference>
<dbReference type="FunFam" id="1.10.555.10:FF:000045">
    <property type="entry name" value="RhoGAP domain containing protein"/>
    <property type="match status" value="1"/>
</dbReference>
<feature type="compositionally biased region" description="Low complexity" evidence="1">
    <location>
        <begin position="191"/>
        <end position="203"/>
    </location>
</feature>
<dbReference type="SUPFAM" id="SSF51045">
    <property type="entry name" value="WW domain"/>
    <property type="match status" value="1"/>
</dbReference>
<dbReference type="PROSITE" id="PS01159">
    <property type="entry name" value="WW_DOMAIN_1"/>
    <property type="match status" value="1"/>
</dbReference>
<feature type="domain" description="MyTH4" evidence="4">
    <location>
        <begin position="621"/>
        <end position="813"/>
    </location>
</feature>
<dbReference type="PANTHER" id="PTHR45876">
    <property type="entry name" value="FI04035P"/>
    <property type="match status" value="1"/>
</dbReference>
<dbReference type="Gene3D" id="1.25.40.530">
    <property type="entry name" value="MyTH4 domain"/>
    <property type="match status" value="1"/>
</dbReference>
<feature type="compositionally biased region" description="Basic and acidic residues" evidence="1">
    <location>
        <begin position="94"/>
        <end position="115"/>
    </location>
</feature>
<feature type="compositionally biased region" description="Polar residues" evidence="1">
    <location>
        <begin position="367"/>
        <end position="382"/>
    </location>
</feature>
<proteinExistence type="predicted"/>
<name>A0A427Y2G9_9TREE</name>